<dbReference type="PANTHER" id="PTHR22652">
    <property type="entry name" value="NUCLEOPORIN NUP43"/>
    <property type="match status" value="1"/>
</dbReference>
<dbReference type="InterPro" id="IPR001680">
    <property type="entry name" value="WD40_rpt"/>
</dbReference>
<sequence length="349" mass="38791">MDAAGNDLDIPNDIQSFLLSSKMSCVRWVPNQTEDEHFFVTGSWGDKVNAVNLWNLVHDELADADSTVPLVPKSTAKFCVTGDVVGFGFIDDKNLVSVTSEGTLSVLDLNRESALSYDFTHKFNMHDLHTFDGRQSVCSAMSVSAFDQYIVTGGEDGNLNIISGNAGKVISTIQHPDNSSIRCVSFIYPSVVVAGRHCGLLNCYDTRENGNKPAFSLETCHEEDHEMTVPMCINYLPKHKSLILVGLENGSIINWDIRKPYDASYEFGGHSDPVTDIQFAKEQDIMFSADAGGLVTEWTLSNLSSFVDYSIERRQPRMKDFKPINSIDVNVRQMICCGDAEMLFILDLW</sequence>
<feature type="repeat" description="WD" evidence="5">
    <location>
        <begin position="267"/>
        <end position="308"/>
    </location>
</feature>
<keyword evidence="2 5" id="KW-0853">WD repeat</keyword>
<evidence type="ECO:0000256" key="2">
    <source>
        <dbReference type="ARBA" id="ARBA00022574"/>
    </source>
</evidence>
<dbReference type="Gene3D" id="2.130.10.10">
    <property type="entry name" value="YVTN repeat-like/Quinoprotein amine dehydrogenase"/>
    <property type="match status" value="1"/>
</dbReference>
<keyword evidence="3" id="KW-0677">Repeat</keyword>
<comment type="subcellular location">
    <subcellularLocation>
        <location evidence="1">Nucleus</location>
    </subcellularLocation>
</comment>
<dbReference type="SMART" id="SM00320">
    <property type="entry name" value="WD40"/>
    <property type="match status" value="6"/>
</dbReference>
<dbReference type="EnsemblMetazoa" id="AFUN003202-RA">
    <property type="protein sequence ID" value="AFUN003202-PA"/>
    <property type="gene ID" value="AFUN003202"/>
</dbReference>
<evidence type="ECO:0000256" key="5">
    <source>
        <dbReference type="PROSITE-ProRule" id="PRU00221"/>
    </source>
</evidence>
<keyword evidence="4" id="KW-0539">Nucleus</keyword>
<evidence type="ECO:0000256" key="3">
    <source>
        <dbReference type="ARBA" id="ARBA00022737"/>
    </source>
</evidence>
<organism evidence="6">
    <name type="scientific">Anopheles funestus</name>
    <name type="common">African malaria mosquito</name>
    <dbReference type="NCBI Taxonomy" id="62324"/>
    <lineage>
        <taxon>Eukaryota</taxon>
        <taxon>Metazoa</taxon>
        <taxon>Ecdysozoa</taxon>
        <taxon>Arthropoda</taxon>
        <taxon>Hexapoda</taxon>
        <taxon>Insecta</taxon>
        <taxon>Pterygota</taxon>
        <taxon>Neoptera</taxon>
        <taxon>Endopterygota</taxon>
        <taxon>Diptera</taxon>
        <taxon>Nematocera</taxon>
        <taxon>Culicoidea</taxon>
        <taxon>Culicidae</taxon>
        <taxon>Anophelinae</taxon>
        <taxon>Anopheles</taxon>
    </lineage>
</organism>
<evidence type="ECO:0000256" key="4">
    <source>
        <dbReference type="ARBA" id="ARBA00023242"/>
    </source>
</evidence>
<dbReference type="STRING" id="62324.A0A182RAI8"/>
<dbReference type="InterPro" id="IPR015943">
    <property type="entry name" value="WD40/YVTN_repeat-like_dom_sf"/>
</dbReference>
<dbReference type="AlphaFoldDB" id="A0A182RAI8"/>
<evidence type="ECO:0000313" key="6">
    <source>
        <dbReference type="EnsemblMetazoa" id="AFUN003202-PA"/>
    </source>
</evidence>
<dbReference type="Pfam" id="PF00400">
    <property type="entry name" value="WD40"/>
    <property type="match status" value="1"/>
</dbReference>
<proteinExistence type="predicted"/>
<dbReference type="PROSITE" id="PS50082">
    <property type="entry name" value="WD_REPEATS_2"/>
    <property type="match status" value="1"/>
</dbReference>
<dbReference type="GO" id="GO:0031080">
    <property type="term" value="C:nuclear pore outer ring"/>
    <property type="evidence" value="ECO:0007669"/>
    <property type="project" value="TreeGrafter"/>
</dbReference>
<name>A0A182RAI8_ANOFN</name>
<protein>
    <submittedName>
        <fullName evidence="6">Uncharacterized protein</fullName>
    </submittedName>
</protein>
<dbReference type="SUPFAM" id="SSF50978">
    <property type="entry name" value="WD40 repeat-like"/>
    <property type="match status" value="1"/>
</dbReference>
<evidence type="ECO:0000256" key="1">
    <source>
        <dbReference type="ARBA" id="ARBA00004123"/>
    </source>
</evidence>
<dbReference type="VEuPathDB" id="VectorBase:AFUN2_007319"/>
<dbReference type="InterPro" id="IPR036322">
    <property type="entry name" value="WD40_repeat_dom_sf"/>
</dbReference>
<dbReference type="VEuPathDB" id="VectorBase:AFUN003202"/>
<accession>A0A182RAI8</accession>
<dbReference type="PANTHER" id="PTHR22652:SF0">
    <property type="entry name" value="NUCLEOPORIN NUP43"/>
    <property type="match status" value="1"/>
</dbReference>
<reference evidence="6" key="1">
    <citation type="submission" date="2020-05" db="UniProtKB">
        <authorList>
            <consortium name="EnsemblMetazoa"/>
        </authorList>
    </citation>
    <scope>IDENTIFICATION</scope>
    <source>
        <strain evidence="6">FUMOZ</strain>
    </source>
</reference>